<reference evidence="2 3" key="1">
    <citation type="submission" date="2021-01" db="EMBL/GenBank/DDBJ databases">
        <title>Whole genome shotgun sequence of Asanoa iriomotensis NBRC 100142.</title>
        <authorList>
            <person name="Komaki H."/>
            <person name="Tamura T."/>
        </authorList>
    </citation>
    <scope>NUCLEOTIDE SEQUENCE [LARGE SCALE GENOMIC DNA]</scope>
    <source>
        <strain evidence="2 3">NBRC 100142</strain>
    </source>
</reference>
<keyword evidence="3" id="KW-1185">Reference proteome</keyword>
<gene>
    <name evidence="2" type="ORF">Air01nite_48850</name>
</gene>
<proteinExistence type="predicted"/>
<dbReference type="PANTHER" id="PTHR34846">
    <property type="entry name" value="4-CARBOXYMUCONOLACTONE DECARBOXYLASE FAMILY PROTEIN (AFU_ORTHOLOGUE AFUA_6G11590)"/>
    <property type="match status" value="1"/>
</dbReference>
<comment type="caution">
    <text evidence="2">The sequence shown here is derived from an EMBL/GenBank/DDBJ whole genome shotgun (WGS) entry which is preliminary data.</text>
</comment>
<dbReference type="SUPFAM" id="SSF69118">
    <property type="entry name" value="AhpD-like"/>
    <property type="match status" value="1"/>
</dbReference>
<protein>
    <submittedName>
        <fullName evidence="2">Alkyl hydroperoxide reductase AhpD</fullName>
    </submittedName>
</protein>
<dbReference type="Gene3D" id="1.20.1290.10">
    <property type="entry name" value="AhpD-like"/>
    <property type="match status" value="1"/>
</dbReference>
<dbReference type="NCBIfam" id="TIGR00778">
    <property type="entry name" value="ahpD_dom"/>
    <property type="match status" value="1"/>
</dbReference>
<dbReference type="InterPro" id="IPR029032">
    <property type="entry name" value="AhpD-like"/>
</dbReference>
<dbReference type="Pfam" id="PF02627">
    <property type="entry name" value="CMD"/>
    <property type="match status" value="1"/>
</dbReference>
<dbReference type="InterPro" id="IPR003779">
    <property type="entry name" value="CMD-like"/>
</dbReference>
<dbReference type="PANTHER" id="PTHR34846:SF7">
    <property type="entry name" value="BLL7811 PROTEIN"/>
    <property type="match status" value="1"/>
</dbReference>
<name>A0ABQ4C7Q3_9ACTN</name>
<dbReference type="EMBL" id="BONC01000037">
    <property type="protein sequence ID" value="GIF58790.1"/>
    <property type="molecule type" value="Genomic_DNA"/>
</dbReference>
<evidence type="ECO:0000259" key="1">
    <source>
        <dbReference type="Pfam" id="PF02627"/>
    </source>
</evidence>
<accession>A0ABQ4C7Q3</accession>
<evidence type="ECO:0000313" key="3">
    <source>
        <dbReference type="Proteomes" id="UP000624325"/>
    </source>
</evidence>
<sequence>MEPRINLFETPTGAKVAKRFYNTALALDGSTLPKAVRHLVELRVSQINGCGLCVDMHAKDAAADGETAVRLALVAAWRETTVYTAAERAALELAEEATRLADAHGGVSDETWAALCAHFDDDQVATLLCVVSMVNAANRMNVIARVQGGSYEPGMLASLQL</sequence>
<dbReference type="RefSeq" id="WP_203705533.1">
    <property type="nucleotide sequence ID" value="NZ_BAAALU010000020.1"/>
</dbReference>
<dbReference type="Proteomes" id="UP000624325">
    <property type="component" value="Unassembled WGS sequence"/>
</dbReference>
<organism evidence="2 3">
    <name type="scientific">Asanoa iriomotensis</name>
    <dbReference type="NCBI Taxonomy" id="234613"/>
    <lineage>
        <taxon>Bacteria</taxon>
        <taxon>Bacillati</taxon>
        <taxon>Actinomycetota</taxon>
        <taxon>Actinomycetes</taxon>
        <taxon>Micromonosporales</taxon>
        <taxon>Micromonosporaceae</taxon>
        <taxon>Asanoa</taxon>
    </lineage>
</organism>
<evidence type="ECO:0000313" key="2">
    <source>
        <dbReference type="EMBL" id="GIF58790.1"/>
    </source>
</evidence>
<dbReference type="InterPro" id="IPR004675">
    <property type="entry name" value="AhpD_core"/>
</dbReference>
<feature type="domain" description="Carboxymuconolactone decarboxylase-like" evidence="1">
    <location>
        <begin position="19"/>
        <end position="96"/>
    </location>
</feature>